<protein>
    <recommendedName>
        <fullName evidence="3">Ubiquinone biosynthesis monooxygenase COQ6</fullName>
    </recommendedName>
</protein>
<dbReference type="InterPro" id="IPR036188">
    <property type="entry name" value="FAD/NAD-bd_sf"/>
</dbReference>
<comment type="caution">
    <text evidence="1">The sequence shown here is derived from an EMBL/GenBank/DDBJ whole genome shotgun (WGS) entry which is preliminary data.</text>
</comment>
<dbReference type="EMBL" id="JACSEA010000007">
    <property type="protein sequence ID" value="KAF7396207.1"/>
    <property type="molecule type" value="Genomic_DNA"/>
</dbReference>
<organism evidence="1 2">
    <name type="scientific">Vespula vulgaris</name>
    <name type="common">Yellow jacket</name>
    <name type="synonym">Wasp</name>
    <dbReference type="NCBI Taxonomy" id="7454"/>
    <lineage>
        <taxon>Eukaryota</taxon>
        <taxon>Metazoa</taxon>
        <taxon>Ecdysozoa</taxon>
        <taxon>Arthropoda</taxon>
        <taxon>Hexapoda</taxon>
        <taxon>Insecta</taxon>
        <taxon>Pterygota</taxon>
        <taxon>Neoptera</taxon>
        <taxon>Endopterygota</taxon>
        <taxon>Hymenoptera</taxon>
        <taxon>Apocrita</taxon>
        <taxon>Aculeata</taxon>
        <taxon>Vespoidea</taxon>
        <taxon>Vespidae</taxon>
        <taxon>Vespinae</taxon>
        <taxon>Vespula</taxon>
    </lineage>
</organism>
<dbReference type="SUPFAM" id="SSF51905">
    <property type="entry name" value="FAD/NAD(P)-binding domain"/>
    <property type="match status" value="1"/>
</dbReference>
<dbReference type="Proteomes" id="UP000614350">
    <property type="component" value="Unassembled WGS sequence"/>
</dbReference>
<name>A0A834JYW8_VESVU</name>
<evidence type="ECO:0000313" key="2">
    <source>
        <dbReference type="Proteomes" id="UP000614350"/>
    </source>
</evidence>
<sequence length="214" mass="24247">MATLVRTGTSYRRLLISFTQQCKCIIPNSITCVRRNYSDDKNSEECYDIIIAGGGMVGTTLACAIANNRWLESKRVLLLEGGNKHEYVPQEHYSNRVVALNQQTRTLLSSIGAWQHIEAVRCCSVKMMQVWDACSDAMITFNEDYLSKELAYIVENDLLLHAVNTQLCEKSNVNIVYNAKVTNLMLPEIIGENVKIQLENGKQYKTKLLFIESN</sequence>
<evidence type="ECO:0008006" key="3">
    <source>
        <dbReference type="Google" id="ProtNLM"/>
    </source>
</evidence>
<dbReference type="InterPro" id="IPR051205">
    <property type="entry name" value="UbiH/COQ6_monooxygenase"/>
</dbReference>
<dbReference type="PANTHER" id="PTHR43876">
    <property type="entry name" value="UBIQUINONE BIOSYNTHESIS MONOOXYGENASE COQ6, MITOCHONDRIAL"/>
    <property type="match status" value="1"/>
</dbReference>
<proteinExistence type="predicted"/>
<evidence type="ECO:0000313" key="1">
    <source>
        <dbReference type="EMBL" id="KAF7396207.1"/>
    </source>
</evidence>
<accession>A0A834JYW8</accession>
<gene>
    <name evidence="1" type="ORF">HZH66_007069</name>
</gene>
<dbReference type="GO" id="GO:0005739">
    <property type="term" value="C:mitochondrion"/>
    <property type="evidence" value="ECO:0007669"/>
    <property type="project" value="TreeGrafter"/>
</dbReference>
<reference evidence="1" key="1">
    <citation type="journal article" date="2020" name="G3 (Bethesda)">
        <title>High-Quality Assemblies for Three Invasive Social Wasps from the &lt;i&gt;Vespula&lt;/i&gt; Genus.</title>
        <authorList>
            <person name="Harrop T.W.R."/>
            <person name="Guhlin J."/>
            <person name="McLaughlin G.M."/>
            <person name="Permina E."/>
            <person name="Stockwell P."/>
            <person name="Gilligan J."/>
            <person name="Le Lec M.F."/>
            <person name="Gruber M.A.M."/>
            <person name="Quinn O."/>
            <person name="Lovegrove M."/>
            <person name="Duncan E.J."/>
            <person name="Remnant E.J."/>
            <person name="Van Eeckhoven J."/>
            <person name="Graham B."/>
            <person name="Knapp R.A."/>
            <person name="Langford K.W."/>
            <person name="Kronenberg Z."/>
            <person name="Press M.O."/>
            <person name="Eacker S.M."/>
            <person name="Wilson-Rankin E.E."/>
            <person name="Purcell J."/>
            <person name="Lester P.J."/>
            <person name="Dearden P.K."/>
        </authorList>
    </citation>
    <scope>NUCLEOTIDE SEQUENCE</scope>
    <source>
        <strain evidence="1">Marl-1</strain>
    </source>
</reference>
<dbReference type="AlphaFoldDB" id="A0A834JYW8"/>
<dbReference type="PANTHER" id="PTHR43876:SF7">
    <property type="entry name" value="UBIQUINONE BIOSYNTHESIS MONOOXYGENASE COQ6, MITOCHONDRIAL"/>
    <property type="match status" value="1"/>
</dbReference>
<dbReference type="Gene3D" id="3.50.50.60">
    <property type="entry name" value="FAD/NAD(P)-binding domain"/>
    <property type="match status" value="1"/>
</dbReference>
<keyword evidence="2" id="KW-1185">Reference proteome</keyword>